<organism evidence="2">
    <name type="scientific">Methylobacterium bullatum</name>
    <dbReference type="NCBI Taxonomy" id="570505"/>
    <lineage>
        <taxon>Bacteria</taxon>
        <taxon>Pseudomonadati</taxon>
        <taxon>Pseudomonadota</taxon>
        <taxon>Alphaproteobacteria</taxon>
        <taxon>Hyphomicrobiales</taxon>
        <taxon>Methylobacteriaceae</taxon>
        <taxon>Methylobacterium</taxon>
    </lineage>
</organism>
<evidence type="ECO:0000256" key="1">
    <source>
        <dbReference type="SAM" id="MobiDB-lite"/>
    </source>
</evidence>
<reference evidence="2" key="1">
    <citation type="submission" date="2019-12" db="EMBL/GenBank/DDBJ databases">
        <authorList>
            <person name="Cremers G."/>
        </authorList>
    </citation>
    <scope>NUCLEOTIDE SEQUENCE</scope>
    <source>
        <strain evidence="2">Mbul1</strain>
    </source>
</reference>
<feature type="compositionally biased region" description="Acidic residues" evidence="1">
    <location>
        <begin position="38"/>
        <end position="47"/>
    </location>
</feature>
<proteinExistence type="predicted"/>
<protein>
    <submittedName>
        <fullName evidence="2">Uncharacterized protein</fullName>
    </submittedName>
</protein>
<sequence>MERTPHAGQAGTVRSAPSRSEHELRRIDEFVQDGKDGDTDDRDDPGDKEDRESIRVRW</sequence>
<name>A0A679J8A4_9HYPH</name>
<dbReference type="AlphaFoldDB" id="A0A679J8A4"/>
<feature type="compositionally biased region" description="Basic and acidic residues" evidence="1">
    <location>
        <begin position="48"/>
        <end position="58"/>
    </location>
</feature>
<gene>
    <name evidence="2" type="ORF">MBUL_01935</name>
</gene>
<feature type="compositionally biased region" description="Basic and acidic residues" evidence="1">
    <location>
        <begin position="19"/>
        <end position="37"/>
    </location>
</feature>
<evidence type="ECO:0000313" key="2">
    <source>
        <dbReference type="EMBL" id="CAA2102930.1"/>
    </source>
</evidence>
<dbReference type="EMBL" id="LR743504">
    <property type="protein sequence ID" value="CAA2102930.1"/>
    <property type="molecule type" value="Genomic_DNA"/>
</dbReference>
<accession>A0A679J8A4</accession>
<feature type="region of interest" description="Disordered" evidence="1">
    <location>
        <begin position="1"/>
        <end position="58"/>
    </location>
</feature>